<accession>A0ABU7D2A7</accession>
<comment type="caution">
    <text evidence="1">The sequence shown here is derived from an EMBL/GenBank/DDBJ whole genome shotgun (WGS) entry which is preliminary data.</text>
</comment>
<dbReference type="Proteomes" id="UP001352852">
    <property type="component" value="Unassembled WGS sequence"/>
</dbReference>
<evidence type="ECO:0000313" key="1">
    <source>
        <dbReference type="EMBL" id="MED6268245.1"/>
    </source>
</evidence>
<proteinExistence type="predicted"/>
<name>A0ABU7D2A7_9TELE</name>
<sequence>MQSSPSPLCQDQINGNLKVGITGLIRRGVPGRGRDTGPGGICLVQSPFLWLRNSLRSMHRGEGVAGFVHSTWI</sequence>
<protein>
    <submittedName>
        <fullName evidence="1">Uncharacterized protein</fullName>
    </submittedName>
</protein>
<organism evidence="1 2">
    <name type="scientific">Characodon lateralis</name>
    <dbReference type="NCBI Taxonomy" id="208331"/>
    <lineage>
        <taxon>Eukaryota</taxon>
        <taxon>Metazoa</taxon>
        <taxon>Chordata</taxon>
        <taxon>Craniata</taxon>
        <taxon>Vertebrata</taxon>
        <taxon>Euteleostomi</taxon>
        <taxon>Actinopterygii</taxon>
        <taxon>Neopterygii</taxon>
        <taxon>Teleostei</taxon>
        <taxon>Neoteleostei</taxon>
        <taxon>Acanthomorphata</taxon>
        <taxon>Ovalentaria</taxon>
        <taxon>Atherinomorphae</taxon>
        <taxon>Cyprinodontiformes</taxon>
        <taxon>Goodeidae</taxon>
        <taxon>Characodon</taxon>
    </lineage>
</organism>
<reference evidence="1 2" key="1">
    <citation type="submission" date="2021-06" db="EMBL/GenBank/DDBJ databases">
        <authorList>
            <person name="Palmer J.M."/>
        </authorList>
    </citation>
    <scope>NUCLEOTIDE SEQUENCE [LARGE SCALE GENOMIC DNA]</scope>
    <source>
        <strain evidence="1 2">CL_MEX2019</strain>
        <tissue evidence="1">Muscle</tissue>
    </source>
</reference>
<gene>
    <name evidence="1" type="ORF">CHARACLAT_020343</name>
</gene>
<evidence type="ECO:0000313" key="2">
    <source>
        <dbReference type="Proteomes" id="UP001352852"/>
    </source>
</evidence>
<keyword evidence="2" id="KW-1185">Reference proteome</keyword>
<dbReference type="EMBL" id="JAHUTJ010010107">
    <property type="protein sequence ID" value="MED6268245.1"/>
    <property type="molecule type" value="Genomic_DNA"/>
</dbReference>